<feature type="compositionally biased region" description="Polar residues" evidence="1">
    <location>
        <begin position="203"/>
        <end position="213"/>
    </location>
</feature>
<protein>
    <submittedName>
        <fullName evidence="3">Uncharacterized protein</fullName>
    </submittedName>
</protein>
<dbReference type="GeneID" id="102192267"/>
<reference evidence="3" key="1">
    <citation type="submission" date="2025-08" db="UniProtKB">
        <authorList>
            <consortium name="RefSeq"/>
        </authorList>
    </citation>
    <scope>IDENTIFICATION</scope>
</reference>
<evidence type="ECO:0000256" key="1">
    <source>
        <dbReference type="SAM" id="MobiDB-lite"/>
    </source>
</evidence>
<dbReference type="Proteomes" id="UP000695023">
    <property type="component" value="Unplaced"/>
</dbReference>
<feature type="compositionally biased region" description="Basic and acidic residues" evidence="1">
    <location>
        <begin position="127"/>
        <end position="146"/>
    </location>
</feature>
<sequence length="275" mass="31455">MFPRGDQEPAYEPVGGFWGLLERLYVTLYDIFFWRLTELLDELEDRYDVLYIDFHNVNDGNVNNVNNHNINVRDNNANADNNELHDDHNAVVVVGIENDDSDEAFEDCEDVHPYIPEDPQPGVSRKSSREMDVKDVEPNKRIRWSEEFSDDDSDSISACDTDSEGCPHLGNIADEVPLPVGSTKRSRKEDGDEEKPNSKKSRLANSDSGTSSIVYDHSESSSDELFEDAHEEPDNHETGGSRKRSREDLEEEEEYLRVCKFRRCSNESTSTRDDN</sequence>
<evidence type="ECO:0000313" key="2">
    <source>
        <dbReference type="Proteomes" id="UP000695023"/>
    </source>
</evidence>
<organism evidence="2 3">
    <name type="scientific">Pundamilia nyererei</name>
    <dbReference type="NCBI Taxonomy" id="303518"/>
    <lineage>
        <taxon>Eukaryota</taxon>
        <taxon>Metazoa</taxon>
        <taxon>Chordata</taxon>
        <taxon>Craniata</taxon>
        <taxon>Vertebrata</taxon>
        <taxon>Euteleostomi</taxon>
        <taxon>Actinopterygii</taxon>
        <taxon>Neopterygii</taxon>
        <taxon>Teleostei</taxon>
        <taxon>Neoteleostei</taxon>
        <taxon>Acanthomorphata</taxon>
        <taxon>Ovalentaria</taxon>
        <taxon>Cichlomorphae</taxon>
        <taxon>Cichliformes</taxon>
        <taxon>Cichlidae</taxon>
        <taxon>African cichlids</taxon>
        <taxon>Pseudocrenilabrinae</taxon>
        <taxon>Haplochromini</taxon>
        <taxon>Pundamilia</taxon>
    </lineage>
</organism>
<name>A0A9Y3QPS0_9CICH</name>
<feature type="region of interest" description="Disordered" evidence="1">
    <location>
        <begin position="113"/>
        <end position="250"/>
    </location>
</feature>
<dbReference type="RefSeq" id="XP_005725710.2">
    <property type="nucleotide sequence ID" value="XM_005725653.2"/>
</dbReference>
<dbReference type="AlphaFoldDB" id="A0A9Y3QPS0"/>
<keyword evidence="2" id="KW-1185">Reference proteome</keyword>
<evidence type="ECO:0000313" key="3">
    <source>
        <dbReference type="RefSeq" id="XP_005725710.2"/>
    </source>
</evidence>
<proteinExistence type="predicted"/>
<feature type="compositionally biased region" description="Acidic residues" evidence="1">
    <location>
        <begin position="221"/>
        <end position="231"/>
    </location>
</feature>
<accession>A0A9Y3QPS0</accession>
<feature type="compositionally biased region" description="Basic and acidic residues" evidence="1">
    <location>
        <begin position="187"/>
        <end position="197"/>
    </location>
</feature>
<gene>
    <name evidence="3" type="primary">LOC102192267</name>
</gene>